<reference evidence="1" key="1">
    <citation type="submission" date="2023-04" db="EMBL/GenBank/DDBJ databases">
        <title>Sphingomonas sp. MAHUQ-71 isolated from rice field.</title>
        <authorList>
            <person name="Huq M.A."/>
        </authorList>
    </citation>
    <scope>NUCLEOTIDE SEQUENCE</scope>
    <source>
        <strain evidence="1">MAHUQ-71</strain>
    </source>
</reference>
<sequence length="51" mass="6121">MPVYFDRSLELARMTDDQLWKALDEALAQEDSKLVWRLVDELERRNGRVEL</sequence>
<evidence type="ECO:0000313" key="2">
    <source>
        <dbReference type="Proteomes" id="UP001160625"/>
    </source>
</evidence>
<name>A0ABT6N4H2_9SPHN</name>
<dbReference type="EMBL" id="JARYGZ010000002">
    <property type="protein sequence ID" value="MDH7640048.1"/>
    <property type="molecule type" value="Genomic_DNA"/>
</dbReference>
<evidence type="ECO:0000313" key="1">
    <source>
        <dbReference type="EMBL" id="MDH7640048.1"/>
    </source>
</evidence>
<organism evidence="1 2">
    <name type="scientific">Sphingomonas oryzagri</name>
    <dbReference type="NCBI Taxonomy" id="3042314"/>
    <lineage>
        <taxon>Bacteria</taxon>
        <taxon>Pseudomonadati</taxon>
        <taxon>Pseudomonadota</taxon>
        <taxon>Alphaproteobacteria</taxon>
        <taxon>Sphingomonadales</taxon>
        <taxon>Sphingomonadaceae</taxon>
        <taxon>Sphingomonas</taxon>
    </lineage>
</organism>
<protein>
    <submittedName>
        <fullName evidence="1">Uncharacterized protein</fullName>
    </submittedName>
</protein>
<dbReference type="RefSeq" id="WP_022689819.1">
    <property type="nucleotide sequence ID" value="NZ_JARYGZ010000002.1"/>
</dbReference>
<comment type="caution">
    <text evidence="1">The sequence shown here is derived from an EMBL/GenBank/DDBJ whole genome shotgun (WGS) entry which is preliminary data.</text>
</comment>
<proteinExistence type="predicted"/>
<dbReference type="Proteomes" id="UP001160625">
    <property type="component" value="Unassembled WGS sequence"/>
</dbReference>
<accession>A0ABT6N4H2</accession>
<gene>
    <name evidence="1" type="ORF">QGN17_15025</name>
</gene>
<keyword evidence="2" id="KW-1185">Reference proteome</keyword>